<dbReference type="GO" id="GO:0009166">
    <property type="term" value="P:nucleotide catabolic process"/>
    <property type="evidence" value="ECO:0007669"/>
    <property type="project" value="InterPro"/>
</dbReference>
<dbReference type="InterPro" id="IPR053828">
    <property type="entry name" value="Nucleosidase_C"/>
</dbReference>
<feature type="compositionally biased region" description="Low complexity" evidence="1">
    <location>
        <begin position="338"/>
        <end position="352"/>
    </location>
</feature>
<evidence type="ECO:0000313" key="6">
    <source>
        <dbReference type="Proteomes" id="UP000247810"/>
    </source>
</evidence>
<dbReference type="OrthoDB" id="7722975at2759"/>
<dbReference type="Proteomes" id="UP000247810">
    <property type="component" value="Unassembled WGS sequence"/>
</dbReference>
<dbReference type="STRING" id="1448320.A0A319D3K9"/>
<evidence type="ECO:0000256" key="2">
    <source>
        <dbReference type="SAM" id="SignalP"/>
    </source>
</evidence>
<evidence type="ECO:0000313" key="5">
    <source>
        <dbReference type="EMBL" id="PYH92046.1"/>
    </source>
</evidence>
<dbReference type="Pfam" id="PF00149">
    <property type="entry name" value="Metallophos"/>
    <property type="match status" value="1"/>
</dbReference>
<dbReference type="InterPro" id="IPR006179">
    <property type="entry name" value="5_nucleotidase/apyrase"/>
</dbReference>
<proteinExistence type="predicted"/>
<dbReference type="AlphaFoldDB" id="A0A319D3K9"/>
<sequence length="668" mass="74693">MGLESLLWLAALAAALPQDGQSDQQTSLVVAPQLQPDSHNTTYWPWRPLPWGEINFLHTTDSHGWLEGHLNEVNYGADLGDLASFMEHMHDKADQYNVDLLVVDTGDLVTGNGLSDVTNPQGRVSNKIFRNLPYDLLTIGNNDLYDLEVTKGIRTDLAKIYGDRYLTSNVDVNIDGKNVSIGHRYRYFTTKHGLKVVAFAFTLQEFARPSWVSIQGHETVIDTPWFKEAMSKEADLYLLLGHADVAESCKVAHPRYGGKENPLICMKDWFRQNKPNIPLQVLGGHTHFRKFKCYDGGSSGLESGRYSDTVGWLSLRDIAPSGSNNWNGSRTITGVDMPTRTCPPSTTTSSSTEVDSKVVRLDRRYLDFNRQTFAYHAIGATGPEVPSRFDTPLGLKTTDDVYNARVNLNLTQVLGCAPRTYYLFSEIFNCPGNIFPMVRLALNTTVNRDNQPRLILMGTGSIRYDLYKGPFSVGDSYTVSPYDDAFFYLPNVPYSIAKQVLCKLNNDTSTSCETEDPVGPCKMSESFYSTRPNEGLSQQEPLINNLHIKEEFNPGHVTADDFGNCSISVSSLSCGDDTKHRDVPEKYHFPSYIQSQGNIDKGKTQTVDLVFTSHVNGSIFKLSLINQIYTPSDVRYYMDKSFTTRTFLQEYAKIAWTQNATSSCAIGP</sequence>
<evidence type="ECO:0000259" key="3">
    <source>
        <dbReference type="Pfam" id="PF00149"/>
    </source>
</evidence>
<dbReference type="InterPro" id="IPR036907">
    <property type="entry name" value="5'-Nucleotdase_C_sf"/>
</dbReference>
<dbReference type="InterPro" id="IPR004843">
    <property type="entry name" value="Calcineurin-like_PHP"/>
</dbReference>
<dbReference type="PANTHER" id="PTHR11575:SF22">
    <property type="entry name" value="ADL392WP"/>
    <property type="match status" value="1"/>
</dbReference>
<keyword evidence="2" id="KW-0732">Signal</keyword>
<dbReference type="SUPFAM" id="SSF56300">
    <property type="entry name" value="Metallo-dependent phosphatases"/>
    <property type="match status" value="1"/>
</dbReference>
<name>A0A319D3K9_9EURO</name>
<dbReference type="Gene3D" id="3.90.780.10">
    <property type="entry name" value="5'-Nucleotidase, C-terminal domain"/>
    <property type="match status" value="1"/>
</dbReference>
<dbReference type="InterPro" id="IPR029052">
    <property type="entry name" value="Metallo-depent_PP-like"/>
</dbReference>
<evidence type="ECO:0000259" key="4">
    <source>
        <dbReference type="Pfam" id="PF21953"/>
    </source>
</evidence>
<dbReference type="SUPFAM" id="SSF55816">
    <property type="entry name" value="5'-nucleotidase (syn. UDP-sugar hydrolase), C-terminal domain"/>
    <property type="match status" value="1"/>
</dbReference>
<feature type="domain" description="Calcineurin-like phosphoesterase" evidence="3">
    <location>
        <begin position="55"/>
        <end position="287"/>
    </location>
</feature>
<evidence type="ECO:0000256" key="1">
    <source>
        <dbReference type="SAM" id="MobiDB-lite"/>
    </source>
</evidence>
<dbReference type="PIRSF" id="PIRSF017316">
    <property type="entry name" value="Pesterase_C1039"/>
    <property type="match status" value="1"/>
</dbReference>
<dbReference type="Pfam" id="PF21953">
    <property type="entry name" value="NadN_nucleosid_C"/>
    <property type="match status" value="1"/>
</dbReference>
<dbReference type="VEuPathDB" id="FungiDB:BO71DRAFT_330798"/>
<dbReference type="EMBL" id="KZ825927">
    <property type="protein sequence ID" value="PYH92046.1"/>
    <property type="molecule type" value="Genomic_DNA"/>
</dbReference>
<organism evidence="5 6">
    <name type="scientific">Aspergillus ellipticus CBS 707.79</name>
    <dbReference type="NCBI Taxonomy" id="1448320"/>
    <lineage>
        <taxon>Eukaryota</taxon>
        <taxon>Fungi</taxon>
        <taxon>Dikarya</taxon>
        <taxon>Ascomycota</taxon>
        <taxon>Pezizomycotina</taxon>
        <taxon>Eurotiomycetes</taxon>
        <taxon>Eurotiomycetidae</taxon>
        <taxon>Eurotiales</taxon>
        <taxon>Aspergillaceae</taxon>
        <taxon>Aspergillus</taxon>
        <taxon>Aspergillus subgen. Circumdati</taxon>
    </lineage>
</organism>
<feature type="region of interest" description="Disordered" evidence="1">
    <location>
        <begin position="332"/>
        <end position="354"/>
    </location>
</feature>
<feature type="domain" description="Putative 5'-nucleotidase C-terminal" evidence="4">
    <location>
        <begin position="420"/>
        <end position="619"/>
    </location>
</feature>
<accession>A0A319D3K9</accession>
<dbReference type="Gene3D" id="3.60.21.10">
    <property type="match status" value="1"/>
</dbReference>
<feature type="chain" id="PRO_5016313308" evidence="2">
    <location>
        <begin position="23"/>
        <end position="668"/>
    </location>
</feature>
<dbReference type="GO" id="GO:0005829">
    <property type="term" value="C:cytosol"/>
    <property type="evidence" value="ECO:0007669"/>
    <property type="project" value="TreeGrafter"/>
</dbReference>
<dbReference type="GO" id="GO:0016787">
    <property type="term" value="F:hydrolase activity"/>
    <property type="evidence" value="ECO:0007669"/>
    <property type="project" value="InterPro"/>
</dbReference>
<reference evidence="5 6" key="1">
    <citation type="submission" date="2018-02" db="EMBL/GenBank/DDBJ databases">
        <title>The genomes of Aspergillus section Nigri reveals drivers in fungal speciation.</title>
        <authorList>
            <consortium name="DOE Joint Genome Institute"/>
            <person name="Vesth T.C."/>
            <person name="Nybo J."/>
            <person name="Theobald S."/>
            <person name="Brandl J."/>
            <person name="Frisvad J.C."/>
            <person name="Nielsen K.F."/>
            <person name="Lyhne E.K."/>
            <person name="Kogle M.E."/>
            <person name="Kuo A."/>
            <person name="Riley R."/>
            <person name="Clum A."/>
            <person name="Nolan M."/>
            <person name="Lipzen A."/>
            <person name="Salamov A."/>
            <person name="Henrissat B."/>
            <person name="Wiebenga A."/>
            <person name="De vries R.P."/>
            <person name="Grigoriev I.V."/>
            <person name="Mortensen U.H."/>
            <person name="Andersen M.R."/>
            <person name="Baker S.E."/>
        </authorList>
    </citation>
    <scope>NUCLEOTIDE SEQUENCE [LARGE SCALE GENOMIC DNA]</scope>
    <source>
        <strain evidence="5 6">CBS 707.79</strain>
    </source>
</reference>
<dbReference type="PANTHER" id="PTHR11575">
    <property type="entry name" value="5'-NUCLEOTIDASE-RELATED"/>
    <property type="match status" value="1"/>
</dbReference>
<protein>
    <submittedName>
        <fullName evidence="5">Ser/Thr protein phosphatase family protein</fullName>
    </submittedName>
</protein>
<gene>
    <name evidence="5" type="ORF">BO71DRAFT_330798</name>
</gene>
<dbReference type="InterPro" id="IPR014485">
    <property type="entry name" value="Pesterase_C1039"/>
</dbReference>
<keyword evidence="6" id="KW-1185">Reference proteome</keyword>
<feature type="signal peptide" evidence="2">
    <location>
        <begin position="1"/>
        <end position="22"/>
    </location>
</feature>